<reference evidence="2" key="1">
    <citation type="journal article" date="2021" name="PeerJ">
        <title>Extensive microbial diversity within the chicken gut microbiome revealed by metagenomics and culture.</title>
        <authorList>
            <person name="Gilroy R."/>
            <person name="Ravi A."/>
            <person name="Getino M."/>
            <person name="Pursley I."/>
            <person name="Horton D.L."/>
            <person name="Alikhan N.F."/>
            <person name="Baker D."/>
            <person name="Gharbi K."/>
            <person name="Hall N."/>
            <person name="Watson M."/>
            <person name="Adriaenssens E.M."/>
            <person name="Foster-Nyarko E."/>
            <person name="Jarju S."/>
            <person name="Secka A."/>
            <person name="Antonio M."/>
            <person name="Oren A."/>
            <person name="Chaudhuri R.R."/>
            <person name="La Ragione R."/>
            <person name="Hildebrand F."/>
            <person name="Pallen M.J."/>
        </authorList>
    </citation>
    <scope>NUCLEOTIDE SEQUENCE</scope>
    <source>
        <strain evidence="2">378</strain>
    </source>
</reference>
<feature type="compositionally biased region" description="Basic residues" evidence="1">
    <location>
        <begin position="85"/>
        <end position="95"/>
    </location>
</feature>
<proteinExistence type="predicted"/>
<gene>
    <name evidence="2" type="ORF">H9847_10495</name>
</gene>
<evidence type="ECO:0000313" key="2">
    <source>
        <dbReference type="EMBL" id="MBU3845270.1"/>
    </source>
</evidence>
<name>A0A948TI16_9GAMM</name>
<dbReference type="AlphaFoldDB" id="A0A948TI16"/>
<evidence type="ECO:0000256" key="1">
    <source>
        <dbReference type="SAM" id="MobiDB-lite"/>
    </source>
</evidence>
<sequence>MASLHGIRSATSAALPLCAAQTLTLTLVLLALLMLILGLPLRTLAMLLLILWGCGQNGRNGEFSGCGGGCTAQAKSGQRHPEQRKPRRNLGRFRPRAQSGPFAVFWIS</sequence>
<evidence type="ECO:0000313" key="3">
    <source>
        <dbReference type="Proteomes" id="UP000733611"/>
    </source>
</evidence>
<feature type="region of interest" description="Disordered" evidence="1">
    <location>
        <begin position="72"/>
        <end position="96"/>
    </location>
</feature>
<dbReference type="Proteomes" id="UP000733611">
    <property type="component" value="Unassembled WGS sequence"/>
</dbReference>
<reference evidence="2" key="2">
    <citation type="submission" date="2021-04" db="EMBL/GenBank/DDBJ databases">
        <authorList>
            <person name="Gilroy R."/>
        </authorList>
    </citation>
    <scope>NUCLEOTIDE SEQUENCE</scope>
    <source>
        <strain evidence="2">378</strain>
    </source>
</reference>
<protein>
    <submittedName>
        <fullName evidence="2">Uncharacterized protein</fullName>
    </submittedName>
</protein>
<comment type="caution">
    <text evidence="2">The sequence shown here is derived from an EMBL/GenBank/DDBJ whole genome shotgun (WGS) entry which is preliminary data.</text>
</comment>
<accession>A0A948TI16</accession>
<organism evidence="2 3">
    <name type="scientific">Candidatus Anaerobiospirillum pullicola</name>
    <dbReference type="NCBI Taxonomy" id="2838451"/>
    <lineage>
        <taxon>Bacteria</taxon>
        <taxon>Pseudomonadati</taxon>
        <taxon>Pseudomonadota</taxon>
        <taxon>Gammaproteobacteria</taxon>
        <taxon>Aeromonadales</taxon>
        <taxon>Succinivibrionaceae</taxon>
        <taxon>Anaerobiospirillum</taxon>
    </lineage>
</organism>
<dbReference type="EMBL" id="JAHLFE010000216">
    <property type="protein sequence ID" value="MBU3845270.1"/>
    <property type="molecule type" value="Genomic_DNA"/>
</dbReference>